<reference evidence="5 6" key="1">
    <citation type="submission" date="2017-02" db="EMBL/GenBank/DDBJ databases">
        <title>The complete genomic sequence of a novel cold adapted crude oil-degrading bacterium Planococcus qaidamina Y42.</title>
        <authorList>
            <person name="Yang R."/>
        </authorList>
    </citation>
    <scope>NUCLEOTIDE SEQUENCE [LARGE SCALE GENOMIC DNA]</scope>
    <source>
        <strain evidence="5 6">Y42</strain>
    </source>
</reference>
<evidence type="ECO:0000256" key="1">
    <source>
        <dbReference type="ARBA" id="ARBA00006739"/>
    </source>
</evidence>
<evidence type="ECO:0000256" key="3">
    <source>
        <dbReference type="ARBA" id="ARBA00022679"/>
    </source>
</evidence>
<keyword evidence="2 5" id="KW-0328">Glycosyltransferase</keyword>
<proteinExistence type="inferred from homology"/>
<sequence length="417" mass="47527">MSHAITIILGFFWLLLLYYSVLTIAGIWYRARTGDSSKLENYPSVSVLIPAHNEGLVLDATLQAMNRLRYSGRLDVYVLDDRSEDDTAAIAQEYAAVFSRIHYIPVPEGAPNGKSRVLNYGISLISSDYFMVFDADNEPETDALEKLVQAAERTPDAAGAVGYVKTRNSGANVLTRMIGLEFQVFQLLMQCGRWALFKLGSLAGTNMLLRRSAIEEMGGYDVYALAEDAELTVRLNAAGYRLPVVPTSRTWEQEPETINALIRQRTRWLTGNIYLLEKSFREWSLWKGKGFIFSLQHVFTYLVFVLMLLLSDLFFIFGITGYELPHMNTPVLMLWFLTYVVYVGQLLSALVVDKNVSLKNVLLALTMYFTYAQLFLLLLFRSFVLYVWSRIQNEAIAWDKTQRFGPELEEKLKKDPL</sequence>
<dbReference type="PANTHER" id="PTHR43630:SF1">
    <property type="entry name" value="POLY-BETA-1,6-N-ACETYL-D-GLUCOSAMINE SYNTHASE"/>
    <property type="match status" value="1"/>
</dbReference>
<gene>
    <name evidence="5" type="ORF">B0X71_13575</name>
</gene>
<dbReference type="KEGG" id="pmar:B0X71_13575"/>
<organism evidence="5 6">
    <name type="scientific">Planococcus lenghuensis</name>
    <dbReference type="NCBI Taxonomy" id="2213202"/>
    <lineage>
        <taxon>Bacteria</taxon>
        <taxon>Bacillati</taxon>
        <taxon>Bacillota</taxon>
        <taxon>Bacilli</taxon>
        <taxon>Bacillales</taxon>
        <taxon>Caryophanaceae</taxon>
        <taxon>Planococcus</taxon>
    </lineage>
</organism>
<evidence type="ECO:0000256" key="4">
    <source>
        <dbReference type="SAM" id="Phobius"/>
    </source>
</evidence>
<keyword evidence="4" id="KW-1133">Transmembrane helix</keyword>
<dbReference type="Proteomes" id="UP000188184">
    <property type="component" value="Chromosome"/>
</dbReference>
<feature type="transmembrane region" description="Helical" evidence="4">
    <location>
        <begin position="361"/>
        <end position="380"/>
    </location>
</feature>
<dbReference type="Pfam" id="PF13641">
    <property type="entry name" value="Glyco_tranf_2_3"/>
    <property type="match status" value="1"/>
</dbReference>
<dbReference type="OrthoDB" id="9766299at2"/>
<dbReference type="Gene3D" id="3.90.550.10">
    <property type="entry name" value="Spore Coat Polysaccharide Biosynthesis Protein SpsA, Chain A"/>
    <property type="match status" value="1"/>
</dbReference>
<dbReference type="EMBL" id="CP019640">
    <property type="protein sequence ID" value="AQQ54025.1"/>
    <property type="molecule type" value="Genomic_DNA"/>
</dbReference>
<feature type="transmembrane region" description="Helical" evidence="4">
    <location>
        <begin position="6"/>
        <end position="29"/>
    </location>
</feature>
<evidence type="ECO:0000256" key="2">
    <source>
        <dbReference type="ARBA" id="ARBA00022676"/>
    </source>
</evidence>
<keyword evidence="6" id="KW-1185">Reference proteome</keyword>
<keyword evidence="3 5" id="KW-0808">Transferase</keyword>
<accession>A0A1Q2L0N9</accession>
<dbReference type="AlphaFoldDB" id="A0A1Q2L0N9"/>
<comment type="similarity">
    <text evidence="1">Belongs to the glycosyltransferase 2 family.</text>
</comment>
<dbReference type="CDD" id="cd06423">
    <property type="entry name" value="CESA_like"/>
    <property type="match status" value="1"/>
</dbReference>
<feature type="transmembrane region" description="Helical" evidence="4">
    <location>
        <begin position="298"/>
        <end position="320"/>
    </location>
</feature>
<dbReference type="InterPro" id="IPR029044">
    <property type="entry name" value="Nucleotide-diphossugar_trans"/>
</dbReference>
<evidence type="ECO:0000313" key="6">
    <source>
        <dbReference type="Proteomes" id="UP000188184"/>
    </source>
</evidence>
<keyword evidence="4" id="KW-0472">Membrane</keyword>
<keyword evidence="4" id="KW-0812">Transmembrane</keyword>
<dbReference type="GO" id="GO:0016757">
    <property type="term" value="F:glycosyltransferase activity"/>
    <property type="evidence" value="ECO:0007669"/>
    <property type="project" value="UniProtKB-KW"/>
</dbReference>
<dbReference type="RefSeq" id="WP_077589918.1">
    <property type="nucleotide sequence ID" value="NZ_CP019640.1"/>
</dbReference>
<protein>
    <submittedName>
        <fullName evidence="5">N-acetylglucosaminyltransferase</fullName>
    </submittedName>
</protein>
<dbReference type="SUPFAM" id="SSF53448">
    <property type="entry name" value="Nucleotide-diphospho-sugar transferases"/>
    <property type="match status" value="1"/>
</dbReference>
<feature type="transmembrane region" description="Helical" evidence="4">
    <location>
        <begin position="332"/>
        <end position="352"/>
    </location>
</feature>
<dbReference type="PANTHER" id="PTHR43630">
    <property type="entry name" value="POLY-BETA-1,6-N-ACETYL-D-GLUCOSAMINE SYNTHASE"/>
    <property type="match status" value="1"/>
</dbReference>
<evidence type="ECO:0000313" key="5">
    <source>
        <dbReference type="EMBL" id="AQQ54025.1"/>
    </source>
</evidence>
<name>A0A1Q2L0N9_9BACL</name>